<dbReference type="Gene3D" id="1.10.510.10">
    <property type="entry name" value="Transferase(Phosphotransferase) domain 1"/>
    <property type="match status" value="1"/>
</dbReference>
<name>A0A1R2ANQ4_9CILI</name>
<keyword evidence="2" id="KW-0723">Serine/threonine-protein kinase</keyword>
<dbReference type="PROSITE" id="PS00108">
    <property type="entry name" value="PROTEIN_KINASE_ST"/>
    <property type="match status" value="1"/>
</dbReference>
<evidence type="ECO:0000256" key="7">
    <source>
        <dbReference type="PROSITE-ProRule" id="PRU10141"/>
    </source>
</evidence>
<proteinExistence type="predicted"/>
<dbReference type="SUPFAM" id="SSF56112">
    <property type="entry name" value="Protein kinase-like (PK-like)"/>
    <property type="match status" value="1"/>
</dbReference>
<comment type="caution">
    <text evidence="10">The sequence shown here is derived from an EMBL/GenBank/DDBJ whole genome shotgun (WGS) entry which is preliminary data.</text>
</comment>
<evidence type="ECO:0000313" key="11">
    <source>
        <dbReference type="Proteomes" id="UP000187209"/>
    </source>
</evidence>
<dbReference type="PROSITE" id="PS50011">
    <property type="entry name" value="PROTEIN_KINASE_DOM"/>
    <property type="match status" value="1"/>
</dbReference>
<dbReference type="Pfam" id="PF00069">
    <property type="entry name" value="Pkinase"/>
    <property type="match status" value="1"/>
</dbReference>
<keyword evidence="3" id="KW-0808">Transferase</keyword>
<evidence type="ECO:0000256" key="6">
    <source>
        <dbReference type="ARBA" id="ARBA00022840"/>
    </source>
</evidence>
<dbReference type="GO" id="GO:0004674">
    <property type="term" value="F:protein serine/threonine kinase activity"/>
    <property type="evidence" value="ECO:0007669"/>
    <property type="project" value="UniProtKB-KW"/>
</dbReference>
<feature type="region of interest" description="Disordered" evidence="8">
    <location>
        <begin position="26"/>
        <end position="51"/>
    </location>
</feature>
<dbReference type="EMBL" id="MPUH01001814">
    <property type="protein sequence ID" value="OMJ66119.1"/>
    <property type="molecule type" value="Genomic_DNA"/>
</dbReference>
<dbReference type="InterPro" id="IPR008271">
    <property type="entry name" value="Ser/Thr_kinase_AS"/>
</dbReference>
<dbReference type="InterPro" id="IPR000719">
    <property type="entry name" value="Prot_kinase_dom"/>
</dbReference>
<feature type="region of interest" description="Disordered" evidence="8">
    <location>
        <begin position="106"/>
        <end position="133"/>
    </location>
</feature>
<gene>
    <name evidence="10" type="ORF">SteCoe_37154</name>
</gene>
<evidence type="ECO:0000256" key="4">
    <source>
        <dbReference type="ARBA" id="ARBA00022741"/>
    </source>
</evidence>
<dbReference type="Proteomes" id="UP000187209">
    <property type="component" value="Unassembled WGS sequence"/>
</dbReference>
<dbReference type="OrthoDB" id="68483at2759"/>
<sequence>MGSCLCIKNRNKENVIIIPDQVPEIPKNPPEITLPAENPIPPEEFSPQPVPSVPESVMHINIQTCTPLHSEAKADFSLKDFTKEAEVRKITKSPIKQKNLLKMIGNEGSGSFETEKKLEKQDEVQKTEEPKPIKVRPVRKVTVPEKNTSPFMRVPRGRKTTLLLTIPGRISKRYGTRPKENRDCDDSPFSDTSEQISDGSSASPLSSLQVSNSGSSLMLPLMTSPETSPIKSQDLMFSENIISRSTHVKRTSIIDRKRIDKSEVLLNQYKIQGLVGCGAFGKVFKATDDEGNLVAIKVYNKRVMKSRWIGKGKTALSLIYSEIHIMETAVHPNLITLYEVINKEDHHKIYLVLEFAAGGTLQMKGKIKENVAKKYFMQLVDCLEYLHDSLQVIHRDIKPQNILFDSEDNLKLSDFGSAQYLQYGRDEFTSSAGTYAFMAPELHGGSKIFKGKPTDIWAAGITLYFMIEGCTPFKSRKMMDLANEVKTQPIVIPIHFSEDLRDLISRMLDKDPDTRITIEGIKKHPWMMKSE</sequence>
<feature type="domain" description="Protein kinase" evidence="9">
    <location>
        <begin position="269"/>
        <end position="527"/>
    </location>
</feature>
<dbReference type="AlphaFoldDB" id="A0A1R2ANQ4"/>
<evidence type="ECO:0000256" key="1">
    <source>
        <dbReference type="ARBA" id="ARBA00011245"/>
    </source>
</evidence>
<dbReference type="GO" id="GO:0007165">
    <property type="term" value="P:signal transduction"/>
    <property type="evidence" value="ECO:0007669"/>
    <property type="project" value="TreeGrafter"/>
</dbReference>
<organism evidence="10 11">
    <name type="scientific">Stentor coeruleus</name>
    <dbReference type="NCBI Taxonomy" id="5963"/>
    <lineage>
        <taxon>Eukaryota</taxon>
        <taxon>Sar</taxon>
        <taxon>Alveolata</taxon>
        <taxon>Ciliophora</taxon>
        <taxon>Postciliodesmatophora</taxon>
        <taxon>Heterotrichea</taxon>
        <taxon>Heterotrichida</taxon>
        <taxon>Stentoridae</taxon>
        <taxon>Stentor</taxon>
    </lineage>
</organism>
<evidence type="ECO:0000259" key="9">
    <source>
        <dbReference type="PROSITE" id="PS50011"/>
    </source>
</evidence>
<feature type="compositionally biased region" description="Low complexity" evidence="8">
    <location>
        <begin position="197"/>
        <end position="211"/>
    </location>
</feature>
<evidence type="ECO:0000313" key="10">
    <source>
        <dbReference type="EMBL" id="OMJ66119.1"/>
    </source>
</evidence>
<evidence type="ECO:0000256" key="5">
    <source>
        <dbReference type="ARBA" id="ARBA00022777"/>
    </source>
</evidence>
<keyword evidence="4 7" id="KW-0547">Nucleotide-binding</keyword>
<comment type="subunit">
    <text evidence="1">Monomer.</text>
</comment>
<feature type="compositionally biased region" description="Pro residues" evidence="8">
    <location>
        <begin position="38"/>
        <end position="51"/>
    </location>
</feature>
<dbReference type="InterPro" id="IPR011009">
    <property type="entry name" value="Kinase-like_dom_sf"/>
</dbReference>
<keyword evidence="6 7" id="KW-0067">ATP-binding</keyword>
<accession>A0A1R2ANQ4</accession>
<evidence type="ECO:0000256" key="3">
    <source>
        <dbReference type="ARBA" id="ARBA00022679"/>
    </source>
</evidence>
<dbReference type="InterPro" id="IPR017441">
    <property type="entry name" value="Protein_kinase_ATP_BS"/>
</dbReference>
<protein>
    <recommendedName>
        <fullName evidence="9">Protein kinase domain-containing protein</fullName>
    </recommendedName>
</protein>
<dbReference type="PANTHER" id="PTHR43895:SF150">
    <property type="entry name" value="SERINE_THREONINE-PROTEIN KINASE STK11"/>
    <property type="match status" value="1"/>
</dbReference>
<reference evidence="10 11" key="1">
    <citation type="submission" date="2016-11" db="EMBL/GenBank/DDBJ databases">
        <title>The macronuclear genome of Stentor coeruleus: a giant cell with tiny introns.</title>
        <authorList>
            <person name="Slabodnick M."/>
            <person name="Ruby J.G."/>
            <person name="Reiff S.B."/>
            <person name="Swart E.C."/>
            <person name="Gosai S."/>
            <person name="Prabakaran S."/>
            <person name="Witkowska E."/>
            <person name="Larue G.E."/>
            <person name="Fisher S."/>
            <person name="Freeman R.M."/>
            <person name="Gunawardena J."/>
            <person name="Chu W."/>
            <person name="Stover N.A."/>
            <person name="Gregory B.D."/>
            <person name="Nowacki M."/>
            <person name="Derisi J."/>
            <person name="Roy S.W."/>
            <person name="Marshall W.F."/>
            <person name="Sood P."/>
        </authorList>
    </citation>
    <scope>NUCLEOTIDE SEQUENCE [LARGE SCALE GENOMIC DNA]</scope>
    <source>
        <strain evidence="10">WM001</strain>
    </source>
</reference>
<dbReference type="FunFam" id="1.10.510.10:FF:000571">
    <property type="entry name" value="Maternal embryonic leucine zipper kinase"/>
    <property type="match status" value="1"/>
</dbReference>
<evidence type="ECO:0000256" key="2">
    <source>
        <dbReference type="ARBA" id="ARBA00022527"/>
    </source>
</evidence>
<feature type="compositionally biased region" description="Basic and acidic residues" evidence="8">
    <location>
        <begin position="113"/>
        <end position="132"/>
    </location>
</feature>
<dbReference type="CDD" id="cd14008">
    <property type="entry name" value="STKc_LKB1_CaMKK"/>
    <property type="match status" value="1"/>
</dbReference>
<keyword evidence="5" id="KW-0418">Kinase</keyword>
<feature type="binding site" evidence="7">
    <location>
        <position position="305"/>
    </location>
    <ligand>
        <name>ATP</name>
        <dbReference type="ChEBI" id="CHEBI:30616"/>
    </ligand>
</feature>
<feature type="region of interest" description="Disordered" evidence="8">
    <location>
        <begin position="168"/>
        <end position="211"/>
    </location>
</feature>
<evidence type="ECO:0000256" key="8">
    <source>
        <dbReference type="SAM" id="MobiDB-lite"/>
    </source>
</evidence>
<dbReference type="PANTHER" id="PTHR43895">
    <property type="entry name" value="CALCIUM/CALMODULIN-DEPENDENT PROTEIN KINASE KINASE-RELATED"/>
    <property type="match status" value="1"/>
</dbReference>
<dbReference type="SMART" id="SM00220">
    <property type="entry name" value="S_TKc"/>
    <property type="match status" value="1"/>
</dbReference>
<dbReference type="GO" id="GO:0005524">
    <property type="term" value="F:ATP binding"/>
    <property type="evidence" value="ECO:0007669"/>
    <property type="project" value="UniProtKB-UniRule"/>
</dbReference>
<dbReference type="PROSITE" id="PS00107">
    <property type="entry name" value="PROTEIN_KINASE_ATP"/>
    <property type="match status" value="1"/>
</dbReference>
<keyword evidence="11" id="KW-1185">Reference proteome</keyword>